<sequence length="501" mass="55928">MGLAALFAMPAAAQTAKAGRLRIGMPSYPSTLDPVTIYLTPGLRTLANVFEPLIDFDIRRNYALRPALAESWQRLDPQRVRFRLRPDVRFHDGSLMTAADVVFSLSAQRRQGATGAIGSIAGPFQGSIAEVIAVGDRDIDVVTAYPDPVIEQKLAAWSCQIISRSAFEAAGGWTEWLRRPIGTGPYRIVESQADTRLLLAAHKGYWGGSPVWSELEFRSINELSSRIAALQAGDLDLITDVTPDQFRSLQTDALEIVGGELPQYRIVGFDCSWGPLRDVRFRRALSLAIDRDAITTGLWDGRVGVPRGAQVPAYGDTYLADVPAPGFDLAEARRLVRESGYAGEVIPYRVQSAYYPNQMATAQVLVEQWRAAGIRVELVVLENFSQVFARPIQAIFDYSISMAWPDMTGMLWRLYGERGIFQSNFKVWSNPEFNRLGDQMERSFDVAERRQLHRRILEIVMRDDPPFLILHNNGAFFGRRRGVAWTPASTLLMEFGPRSLG</sequence>
<dbReference type="EMBL" id="FUWJ01000002">
    <property type="protein sequence ID" value="SJZ69291.1"/>
    <property type="molecule type" value="Genomic_DNA"/>
</dbReference>
<feature type="domain" description="Solute-binding protein family 5" evidence="4">
    <location>
        <begin position="64"/>
        <end position="417"/>
    </location>
</feature>
<dbReference type="PANTHER" id="PTHR30290:SF38">
    <property type="entry name" value="D,D-DIPEPTIDE-BINDING PERIPLASMIC PROTEIN DDPA-RELATED"/>
    <property type="match status" value="1"/>
</dbReference>
<dbReference type="STRING" id="225324.SAMN02745126_01920"/>
<reference evidence="6" key="1">
    <citation type="submission" date="2017-02" db="EMBL/GenBank/DDBJ databases">
        <authorList>
            <person name="Varghese N."/>
            <person name="Submissions S."/>
        </authorList>
    </citation>
    <scope>NUCLEOTIDE SEQUENCE [LARGE SCALE GENOMIC DNA]</scope>
    <source>
        <strain evidence="6">ATCC 27094</strain>
    </source>
</reference>
<dbReference type="GO" id="GO:1904680">
    <property type="term" value="F:peptide transmembrane transporter activity"/>
    <property type="evidence" value="ECO:0007669"/>
    <property type="project" value="TreeGrafter"/>
</dbReference>
<accession>A0A1T4MQZ4</accession>
<comment type="subcellular location">
    <subcellularLocation>
        <location evidence="1">Periplasm</location>
    </subcellularLocation>
</comment>
<dbReference type="SUPFAM" id="SSF53850">
    <property type="entry name" value="Periplasmic binding protein-like II"/>
    <property type="match status" value="1"/>
</dbReference>
<dbReference type="PIRSF" id="PIRSF002741">
    <property type="entry name" value="MppA"/>
    <property type="match status" value="1"/>
</dbReference>
<evidence type="ECO:0000256" key="2">
    <source>
        <dbReference type="ARBA" id="ARBA00005695"/>
    </source>
</evidence>
<evidence type="ECO:0000313" key="5">
    <source>
        <dbReference type="EMBL" id="SJZ69291.1"/>
    </source>
</evidence>
<dbReference type="Pfam" id="PF00496">
    <property type="entry name" value="SBP_bac_5"/>
    <property type="match status" value="1"/>
</dbReference>
<evidence type="ECO:0000256" key="3">
    <source>
        <dbReference type="ARBA" id="ARBA00022729"/>
    </source>
</evidence>
<dbReference type="Gene3D" id="3.10.105.10">
    <property type="entry name" value="Dipeptide-binding Protein, Domain 3"/>
    <property type="match status" value="1"/>
</dbReference>
<dbReference type="InterPro" id="IPR000914">
    <property type="entry name" value="SBP_5_dom"/>
</dbReference>
<protein>
    <submittedName>
        <fullName evidence="5">Peptide/nickel transport system substrate-binding protein</fullName>
    </submittedName>
</protein>
<proteinExistence type="inferred from homology"/>
<keyword evidence="3" id="KW-0732">Signal</keyword>
<dbReference type="AlphaFoldDB" id="A0A1T4MQZ4"/>
<name>A0A1T4MQZ4_9HYPH</name>
<dbReference type="Gene3D" id="3.90.76.10">
    <property type="entry name" value="Dipeptide-binding Protein, Domain 1"/>
    <property type="match status" value="1"/>
</dbReference>
<dbReference type="PANTHER" id="PTHR30290">
    <property type="entry name" value="PERIPLASMIC BINDING COMPONENT OF ABC TRANSPORTER"/>
    <property type="match status" value="1"/>
</dbReference>
<dbReference type="InterPro" id="IPR039424">
    <property type="entry name" value="SBP_5"/>
</dbReference>
<dbReference type="InterPro" id="IPR030678">
    <property type="entry name" value="Peptide/Ni-bd"/>
</dbReference>
<evidence type="ECO:0000256" key="1">
    <source>
        <dbReference type="ARBA" id="ARBA00004418"/>
    </source>
</evidence>
<dbReference type="GO" id="GO:0015833">
    <property type="term" value="P:peptide transport"/>
    <property type="evidence" value="ECO:0007669"/>
    <property type="project" value="TreeGrafter"/>
</dbReference>
<dbReference type="GO" id="GO:0030288">
    <property type="term" value="C:outer membrane-bounded periplasmic space"/>
    <property type="evidence" value="ECO:0007669"/>
    <property type="project" value="UniProtKB-ARBA"/>
</dbReference>
<comment type="similarity">
    <text evidence="2">Belongs to the bacterial solute-binding protein 5 family.</text>
</comment>
<keyword evidence="6" id="KW-1185">Reference proteome</keyword>
<dbReference type="Gene3D" id="3.40.190.10">
    <property type="entry name" value="Periplasmic binding protein-like II"/>
    <property type="match status" value="1"/>
</dbReference>
<dbReference type="Proteomes" id="UP000190092">
    <property type="component" value="Unassembled WGS sequence"/>
</dbReference>
<evidence type="ECO:0000259" key="4">
    <source>
        <dbReference type="Pfam" id="PF00496"/>
    </source>
</evidence>
<dbReference type="GO" id="GO:0043190">
    <property type="term" value="C:ATP-binding cassette (ABC) transporter complex"/>
    <property type="evidence" value="ECO:0007669"/>
    <property type="project" value="InterPro"/>
</dbReference>
<organism evidence="5 6">
    <name type="scientific">Enhydrobacter aerosaccus</name>
    <dbReference type="NCBI Taxonomy" id="225324"/>
    <lineage>
        <taxon>Bacteria</taxon>
        <taxon>Pseudomonadati</taxon>
        <taxon>Pseudomonadota</taxon>
        <taxon>Alphaproteobacteria</taxon>
        <taxon>Hyphomicrobiales</taxon>
        <taxon>Enhydrobacter</taxon>
    </lineage>
</organism>
<evidence type="ECO:0000313" key="6">
    <source>
        <dbReference type="Proteomes" id="UP000190092"/>
    </source>
</evidence>
<gene>
    <name evidence="5" type="ORF">SAMN02745126_01920</name>
</gene>